<sequence length="114" mass="13100">MLAWLFFLFFFFFLFRRRPTQSRCGSTRLSLLRTNLAAISHSIDCHCIRLIKLRRRPTSLSNFDAPSEIAIYQKPSCDTYAVELILHRCLQALAGSHACALHSKKAPGSRPCEW</sequence>
<organism evidence="2 3">
    <name type="scientific">Aspergillus keveii</name>
    <dbReference type="NCBI Taxonomy" id="714993"/>
    <lineage>
        <taxon>Eukaryota</taxon>
        <taxon>Fungi</taxon>
        <taxon>Dikarya</taxon>
        <taxon>Ascomycota</taxon>
        <taxon>Pezizomycotina</taxon>
        <taxon>Eurotiomycetes</taxon>
        <taxon>Eurotiomycetidae</taxon>
        <taxon>Eurotiales</taxon>
        <taxon>Aspergillaceae</taxon>
        <taxon>Aspergillus</taxon>
        <taxon>Aspergillus subgen. Nidulantes</taxon>
    </lineage>
</organism>
<proteinExistence type="predicted"/>
<gene>
    <name evidence="2" type="ORF">BJX66DRAFT_158844</name>
</gene>
<evidence type="ECO:0000313" key="2">
    <source>
        <dbReference type="EMBL" id="KAL2795856.1"/>
    </source>
</evidence>
<keyword evidence="1" id="KW-0732">Signal</keyword>
<evidence type="ECO:0000313" key="3">
    <source>
        <dbReference type="Proteomes" id="UP001610563"/>
    </source>
</evidence>
<protein>
    <recommendedName>
        <fullName evidence="4">Secreted protein</fullName>
    </recommendedName>
</protein>
<comment type="caution">
    <text evidence="2">The sequence shown here is derived from an EMBL/GenBank/DDBJ whole genome shotgun (WGS) entry which is preliminary data.</text>
</comment>
<feature type="signal peptide" evidence="1">
    <location>
        <begin position="1"/>
        <end position="22"/>
    </location>
</feature>
<feature type="chain" id="PRO_5045320094" description="Secreted protein" evidence="1">
    <location>
        <begin position="23"/>
        <end position="114"/>
    </location>
</feature>
<dbReference type="Proteomes" id="UP001610563">
    <property type="component" value="Unassembled WGS sequence"/>
</dbReference>
<evidence type="ECO:0008006" key="4">
    <source>
        <dbReference type="Google" id="ProtNLM"/>
    </source>
</evidence>
<name>A0ABR4GA46_9EURO</name>
<reference evidence="2 3" key="1">
    <citation type="submission" date="2024-07" db="EMBL/GenBank/DDBJ databases">
        <title>Section-level genome sequencing and comparative genomics of Aspergillus sections Usti and Cavernicolus.</title>
        <authorList>
            <consortium name="Lawrence Berkeley National Laboratory"/>
            <person name="Nybo J.L."/>
            <person name="Vesth T.C."/>
            <person name="Theobald S."/>
            <person name="Frisvad J.C."/>
            <person name="Larsen T.O."/>
            <person name="Kjaerboelling I."/>
            <person name="Rothschild-Mancinelli K."/>
            <person name="Lyhne E.K."/>
            <person name="Kogle M.E."/>
            <person name="Barry K."/>
            <person name="Clum A."/>
            <person name="Na H."/>
            <person name="Ledsgaard L."/>
            <person name="Lin J."/>
            <person name="Lipzen A."/>
            <person name="Kuo A."/>
            <person name="Riley R."/>
            <person name="Mondo S."/>
            <person name="Labutti K."/>
            <person name="Haridas S."/>
            <person name="Pangalinan J."/>
            <person name="Salamov A.A."/>
            <person name="Simmons B.A."/>
            <person name="Magnuson J.K."/>
            <person name="Chen J."/>
            <person name="Drula E."/>
            <person name="Henrissat B."/>
            <person name="Wiebenga A."/>
            <person name="Lubbers R.J."/>
            <person name="Gomes A.C."/>
            <person name="Makela M.R."/>
            <person name="Stajich J."/>
            <person name="Grigoriev I.V."/>
            <person name="Mortensen U.H."/>
            <person name="De Vries R.P."/>
            <person name="Baker S.E."/>
            <person name="Andersen M.R."/>
        </authorList>
    </citation>
    <scope>NUCLEOTIDE SEQUENCE [LARGE SCALE GENOMIC DNA]</scope>
    <source>
        <strain evidence="2 3">CBS 209.92</strain>
    </source>
</reference>
<keyword evidence="3" id="KW-1185">Reference proteome</keyword>
<evidence type="ECO:0000256" key="1">
    <source>
        <dbReference type="SAM" id="SignalP"/>
    </source>
</evidence>
<accession>A0ABR4GA46</accession>
<dbReference type="EMBL" id="JBFTWV010000031">
    <property type="protein sequence ID" value="KAL2795856.1"/>
    <property type="molecule type" value="Genomic_DNA"/>
</dbReference>